<dbReference type="SUPFAM" id="SSF48600">
    <property type="entry name" value="Chorismate mutase II"/>
    <property type="match status" value="1"/>
</dbReference>
<comment type="caution">
    <text evidence="3">The sequence shown here is derived from an EMBL/GenBank/DDBJ whole genome shotgun (WGS) entry which is preliminary data.</text>
</comment>
<dbReference type="InterPro" id="IPR036979">
    <property type="entry name" value="CM_dom_sf"/>
</dbReference>
<gene>
    <name evidence="3" type="ORF">J4H91_10140</name>
</gene>
<dbReference type="PANTHER" id="PTHR38041:SF1">
    <property type="entry name" value="CHORISMATE MUTASE"/>
    <property type="match status" value="1"/>
</dbReference>
<dbReference type="GO" id="GO:0004106">
    <property type="term" value="F:chorismate mutase activity"/>
    <property type="evidence" value="ECO:0007669"/>
    <property type="project" value="InterPro"/>
</dbReference>
<protein>
    <submittedName>
        <fullName evidence="3">Chorismate mutase</fullName>
    </submittedName>
</protein>
<dbReference type="EMBL" id="JAGDYL010000017">
    <property type="protein sequence ID" value="MBO1805672.1"/>
    <property type="molecule type" value="Genomic_DNA"/>
</dbReference>
<sequence length="97" mass="10993">MGTQPADIETVRTRIDDLDRRIVELVAERQTWVEVAGRLKQNERAVRAPARVEQVVEKVRALAEQSGASPAVVERTYRAMIAAFIDLELHTHRSTRS</sequence>
<dbReference type="InterPro" id="IPR036263">
    <property type="entry name" value="Chorismate_II_sf"/>
</dbReference>
<dbReference type="GO" id="GO:0009697">
    <property type="term" value="P:salicylic acid biosynthetic process"/>
    <property type="evidence" value="ECO:0007669"/>
    <property type="project" value="TreeGrafter"/>
</dbReference>
<organism evidence="3 4">
    <name type="scientific">Leucobacter ruminantium</name>
    <dbReference type="NCBI Taxonomy" id="1289170"/>
    <lineage>
        <taxon>Bacteria</taxon>
        <taxon>Bacillati</taxon>
        <taxon>Actinomycetota</taxon>
        <taxon>Actinomycetes</taxon>
        <taxon>Micrococcales</taxon>
        <taxon>Microbacteriaceae</taxon>
        <taxon>Leucobacter</taxon>
    </lineage>
</organism>
<dbReference type="Gene3D" id="1.20.59.10">
    <property type="entry name" value="Chorismate mutase"/>
    <property type="match status" value="1"/>
</dbReference>
<dbReference type="InterPro" id="IPR002701">
    <property type="entry name" value="CM_II_prokaryot"/>
</dbReference>
<name>A0A939RX29_9MICO</name>
<feature type="domain" description="Chorismate mutase" evidence="2">
    <location>
        <begin position="2"/>
        <end position="92"/>
    </location>
</feature>
<keyword evidence="4" id="KW-1185">Reference proteome</keyword>
<dbReference type="Pfam" id="PF01817">
    <property type="entry name" value="CM_2"/>
    <property type="match status" value="1"/>
</dbReference>
<keyword evidence="1" id="KW-0413">Isomerase</keyword>
<dbReference type="AlphaFoldDB" id="A0A939RX29"/>
<dbReference type="Proteomes" id="UP000664398">
    <property type="component" value="Unassembled WGS sequence"/>
</dbReference>
<dbReference type="PANTHER" id="PTHR38041">
    <property type="entry name" value="CHORISMATE MUTASE"/>
    <property type="match status" value="1"/>
</dbReference>
<evidence type="ECO:0000259" key="2">
    <source>
        <dbReference type="PROSITE" id="PS51168"/>
    </source>
</evidence>
<dbReference type="RefSeq" id="WP_208046147.1">
    <property type="nucleotide sequence ID" value="NZ_JAGDYL010000017.1"/>
</dbReference>
<accession>A0A939RX29</accession>
<evidence type="ECO:0000256" key="1">
    <source>
        <dbReference type="ARBA" id="ARBA00023235"/>
    </source>
</evidence>
<evidence type="ECO:0000313" key="4">
    <source>
        <dbReference type="Proteomes" id="UP000664398"/>
    </source>
</evidence>
<reference evidence="3" key="1">
    <citation type="submission" date="2021-03" db="EMBL/GenBank/DDBJ databases">
        <title>Leucobacter chromiisoli sp. nov., isolated from chromium-containing soil of chemical plant.</title>
        <authorList>
            <person name="Xu Z."/>
        </authorList>
    </citation>
    <scope>NUCLEOTIDE SEQUENCE</scope>
    <source>
        <strain evidence="3">A2</strain>
    </source>
</reference>
<proteinExistence type="predicted"/>
<dbReference type="PROSITE" id="PS51168">
    <property type="entry name" value="CHORISMATE_MUT_2"/>
    <property type="match status" value="1"/>
</dbReference>
<dbReference type="SMART" id="SM00830">
    <property type="entry name" value="CM_2"/>
    <property type="match status" value="1"/>
</dbReference>
<dbReference type="GO" id="GO:0046417">
    <property type="term" value="P:chorismate metabolic process"/>
    <property type="evidence" value="ECO:0007669"/>
    <property type="project" value="InterPro"/>
</dbReference>
<dbReference type="InterPro" id="IPR051331">
    <property type="entry name" value="Chorismate_mutase-related"/>
</dbReference>
<evidence type="ECO:0000313" key="3">
    <source>
        <dbReference type="EMBL" id="MBO1805672.1"/>
    </source>
</evidence>